<dbReference type="AlphaFoldDB" id="B9LZC2"/>
<dbReference type="FunFam" id="3.90.1860.10:FF:000001">
    <property type="entry name" value="tRNA-splicing ligase RtcB homolog"/>
    <property type="match status" value="1"/>
</dbReference>
<feature type="binding site" evidence="12">
    <location>
        <position position="334"/>
    </location>
    <ligand>
        <name>Mn(2+)</name>
        <dbReference type="ChEBI" id="CHEBI:29035"/>
        <label>2</label>
    </ligand>
</feature>
<evidence type="ECO:0000256" key="4">
    <source>
        <dbReference type="ARBA" id="ARBA00022741"/>
    </source>
</evidence>
<evidence type="ECO:0000256" key="3">
    <source>
        <dbReference type="ARBA" id="ARBA00022723"/>
    </source>
</evidence>
<dbReference type="GO" id="GO:0005525">
    <property type="term" value="F:GTP binding"/>
    <property type="evidence" value="ECO:0007669"/>
    <property type="project" value="UniProtKB-KW"/>
</dbReference>
<keyword evidence="5" id="KW-0692">RNA repair</keyword>
<keyword evidence="15" id="KW-1185">Reference proteome</keyword>
<dbReference type="GO" id="GO:0006396">
    <property type="term" value="P:RNA processing"/>
    <property type="evidence" value="ECO:0007669"/>
    <property type="project" value="InterPro"/>
</dbReference>
<dbReference type="HOGENOM" id="CLU_022279_0_1_7"/>
<dbReference type="GO" id="GO:0042245">
    <property type="term" value="P:RNA repair"/>
    <property type="evidence" value="ECO:0007669"/>
    <property type="project" value="UniProtKB-KW"/>
</dbReference>
<keyword evidence="4 11" id="KW-0547">Nucleotide-binding</keyword>
<dbReference type="PANTHER" id="PTHR11118:SF1">
    <property type="entry name" value="RNA-SPLICING LIGASE RTCB HOMOLOG"/>
    <property type="match status" value="1"/>
</dbReference>
<comment type="subunit">
    <text evidence="13">Monomer.</text>
</comment>
<gene>
    <name evidence="13" type="primary">rtcB</name>
    <name evidence="14" type="ordered locus">Geob_2321</name>
</gene>
<evidence type="ECO:0000256" key="8">
    <source>
        <dbReference type="ARBA" id="ARBA00047746"/>
    </source>
</evidence>
<feature type="binding site" evidence="12">
    <location>
        <position position="239"/>
    </location>
    <ligand>
        <name>Mn(2+)</name>
        <dbReference type="ChEBI" id="CHEBI:29035"/>
        <label>2</label>
    </ligand>
</feature>
<sequence>MALPSSLKKISDTLWELPVSYKPGMLVPARIVATEKLVREMDAGVFDQVTNVACLPGIINYAYCMPDGHWGYGFPIGGVAAMDPQHGVISPGGIGFDINCGMRLVLTNLTLEEVKPHIHRLVDALFYRVPSGVGCTGFVKCSQTEFRDILEQGSRWCLKNGYAWPLDLEMTEEEGCFPGADASKVSHKAIERGYDQVGTLGSGNHYCEIQVAKPENIIDESLARAFGLTMPNQIAIMFHCGSRGFGHQVATDYLQLFLSVMERKYGLKKLDRELSCAPFQSPEGQDYFAAMKCAVNMAFANRQVILHRIREVFSSIFHKSPEDLGMNMVYDVAHNTAKIEKHVINGKKRDVLIHRKGSTRAFGPGMEGLPDCYRETGQPVIIGGSMETGSYLLAGMESGAETFFSTAHGSGRTMSRHQAKKLGKGQKLQRDMEERGIYVRTDSWGGLAEEAGAAYKDIDEVVEATELAGLSKRVARLLPIGNIKG</sequence>
<feature type="binding site" evidence="11">
    <location>
        <begin position="383"/>
        <end position="386"/>
    </location>
    <ligand>
        <name>GMP</name>
        <dbReference type="ChEBI" id="CHEBI:58115"/>
    </ligand>
</feature>
<dbReference type="InterPro" id="IPR001233">
    <property type="entry name" value="RtcB"/>
</dbReference>
<keyword evidence="6 11" id="KW-0342">GTP-binding</keyword>
<evidence type="ECO:0000256" key="9">
    <source>
        <dbReference type="ARBA" id="ARBA00049514"/>
    </source>
</evidence>
<name>B9LZC2_GEODF</name>
<feature type="binding site" evidence="11">
    <location>
        <position position="390"/>
    </location>
    <ligand>
        <name>GMP</name>
        <dbReference type="ChEBI" id="CHEBI:58115"/>
    </ligand>
</feature>
<evidence type="ECO:0000313" key="14">
    <source>
        <dbReference type="EMBL" id="ACM20675.1"/>
    </source>
</evidence>
<evidence type="ECO:0000256" key="6">
    <source>
        <dbReference type="ARBA" id="ARBA00023134"/>
    </source>
</evidence>
<protein>
    <recommendedName>
        <fullName evidence="13">tRNA-splicing ligase RtcB</fullName>
        <ecNumber evidence="13">6.5.1.-</ecNumber>
    </recommendedName>
</protein>
<dbReference type="KEGG" id="geo:Geob_2321"/>
<keyword evidence="2 13" id="KW-0436">Ligase</keyword>
<dbReference type="PANTHER" id="PTHR11118">
    <property type="entry name" value="RNA-SPLICING LIGASE RTCB HOMOLOG"/>
    <property type="match status" value="1"/>
</dbReference>
<dbReference type="PROSITE" id="PS01288">
    <property type="entry name" value="UPF0027"/>
    <property type="match status" value="1"/>
</dbReference>
<organism evidence="14 15">
    <name type="scientific">Geotalea daltonii (strain DSM 22248 / JCM 15807 / FRC-32)</name>
    <name type="common">Geobacter daltonii</name>
    <dbReference type="NCBI Taxonomy" id="316067"/>
    <lineage>
        <taxon>Bacteria</taxon>
        <taxon>Pseudomonadati</taxon>
        <taxon>Thermodesulfobacteriota</taxon>
        <taxon>Desulfuromonadia</taxon>
        <taxon>Geobacterales</taxon>
        <taxon>Geobacteraceae</taxon>
        <taxon>Geotalea</taxon>
    </lineage>
</organism>
<keyword evidence="3 12" id="KW-0479">Metal-binding</keyword>
<comment type="cofactor">
    <cofactor evidence="12 13">
        <name>Mn(2+)</name>
        <dbReference type="ChEBI" id="CHEBI:29035"/>
    </cofactor>
    <text evidence="12 13">Binds 2 manganese ions per subunit.</text>
</comment>
<feature type="binding site" evidence="12">
    <location>
        <position position="97"/>
    </location>
    <ligand>
        <name>Mn(2+)</name>
        <dbReference type="ChEBI" id="CHEBI:29035"/>
        <label>1</label>
    </ligand>
</feature>
<evidence type="ECO:0000256" key="10">
    <source>
        <dbReference type="PIRSR" id="PIRSR601233-1"/>
    </source>
</evidence>
<dbReference type="OrthoDB" id="9802323at2"/>
<evidence type="ECO:0000256" key="2">
    <source>
        <dbReference type="ARBA" id="ARBA00022598"/>
    </source>
</evidence>
<dbReference type="STRING" id="316067.Geob_2321"/>
<evidence type="ECO:0000256" key="7">
    <source>
        <dbReference type="ARBA" id="ARBA00023211"/>
    </source>
</evidence>
<keyword evidence="7 12" id="KW-0464">Manganese</keyword>
<feature type="active site" description="GMP-histidine intermediate" evidence="10">
    <location>
        <position position="408"/>
    </location>
</feature>
<dbReference type="RefSeq" id="WP_012647404.1">
    <property type="nucleotide sequence ID" value="NC_011979.1"/>
</dbReference>
<comment type="similarity">
    <text evidence="1 13">Belongs to the RtcB family.</text>
</comment>
<evidence type="ECO:0000256" key="5">
    <source>
        <dbReference type="ARBA" id="ARBA00022800"/>
    </source>
</evidence>
<evidence type="ECO:0000256" key="1">
    <source>
        <dbReference type="ARBA" id="ARBA00008071"/>
    </source>
</evidence>
<evidence type="ECO:0000256" key="12">
    <source>
        <dbReference type="PIRSR" id="PIRSR601233-3"/>
    </source>
</evidence>
<evidence type="ECO:0000256" key="11">
    <source>
        <dbReference type="PIRSR" id="PIRSR601233-2"/>
    </source>
</evidence>
<dbReference type="EC" id="6.5.1.-" evidence="13"/>
<dbReference type="EMBL" id="CP001390">
    <property type="protein sequence ID" value="ACM20675.1"/>
    <property type="molecule type" value="Genomic_DNA"/>
</dbReference>
<feature type="binding site" evidence="11">
    <location>
        <begin position="204"/>
        <end position="208"/>
    </location>
    <ligand>
        <name>GMP</name>
        <dbReference type="ChEBI" id="CHEBI:58115"/>
    </ligand>
</feature>
<dbReference type="Proteomes" id="UP000007721">
    <property type="component" value="Chromosome"/>
</dbReference>
<feature type="binding site" evidence="11">
    <location>
        <begin position="408"/>
        <end position="411"/>
    </location>
    <ligand>
        <name>GMP</name>
        <dbReference type="ChEBI" id="CHEBI:58115"/>
    </ligand>
</feature>
<dbReference type="InterPro" id="IPR036025">
    <property type="entry name" value="RtcB-like_sf"/>
</dbReference>
<dbReference type="GO" id="GO:0046872">
    <property type="term" value="F:metal ion binding"/>
    <property type="evidence" value="ECO:0007669"/>
    <property type="project" value="UniProtKB-UniRule"/>
</dbReference>
<evidence type="ECO:0000256" key="13">
    <source>
        <dbReference type="RuleBase" id="RU371113"/>
    </source>
</evidence>
<comment type="catalytic activity">
    <reaction evidence="8">
        <text>a 3'-end 3'-phospho-ribonucleotide-RNA + a 5'-end dephospho-ribonucleoside-RNA + GTP = a ribonucleotidyl-ribonucleotide-RNA + GMP + diphosphate</text>
        <dbReference type="Rhea" id="RHEA:68076"/>
        <dbReference type="Rhea" id="RHEA-COMP:10463"/>
        <dbReference type="Rhea" id="RHEA-COMP:13936"/>
        <dbReference type="Rhea" id="RHEA-COMP:17355"/>
        <dbReference type="ChEBI" id="CHEBI:33019"/>
        <dbReference type="ChEBI" id="CHEBI:37565"/>
        <dbReference type="ChEBI" id="CHEBI:58115"/>
        <dbReference type="ChEBI" id="CHEBI:83062"/>
        <dbReference type="ChEBI" id="CHEBI:138284"/>
        <dbReference type="ChEBI" id="CHEBI:173118"/>
        <dbReference type="EC" id="6.5.1.8"/>
    </reaction>
</comment>
<feature type="binding site" evidence="11">
    <location>
        <begin position="334"/>
        <end position="335"/>
    </location>
    <ligand>
        <name>GMP</name>
        <dbReference type="ChEBI" id="CHEBI:58115"/>
    </ligand>
</feature>
<dbReference type="SUPFAM" id="SSF103365">
    <property type="entry name" value="Hypothetical protein PH1602"/>
    <property type="match status" value="1"/>
</dbReference>
<proteinExistence type="inferred from homology"/>
<reference evidence="14 15" key="1">
    <citation type="submission" date="2009-01" db="EMBL/GenBank/DDBJ databases">
        <title>Complete sequence of Geobacter sp. FRC-32.</title>
        <authorList>
            <consortium name="US DOE Joint Genome Institute"/>
            <person name="Lucas S."/>
            <person name="Copeland A."/>
            <person name="Lapidus A."/>
            <person name="Glavina del Rio T."/>
            <person name="Dalin E."/>
            <person name="Tice H."/>
            <person name="Bruce D."/>
            <person name="Goodwin L."/>
            <person name="Pitluck S."/>
            <person name="Saunders E."/>
            <person name="Brettin T."/>
            <person name="Detter J.C."/>
            <person name="Han C."/>
            <person name="Larimer F."/>
            <person name="Land M."/>
            <person name="Hauser L."/>
            <person name="Kyrpides N."/>
            <person name="Ovchinnikova G."/>
            <person name="Kostka J."/>
            <person name="Richardson P."/>
        </authorList>
    </citation>
    <scope>NUCLEOTIDE SEQUENCE [LARGE SCALE GENOMIC DNA]</scope>
    <source>
        <strain evidence="15">DSM 22248 / JCM 15807 / FRC-32</strain>
    </source>
</reference>
<dbReference type="Pfam" id="PF01139">
    <property type="entry name" value="RtcB"/>
    <property type="match status" value="1"/>
</dbReference>
<feature type="binding site" evidence="12">
    <location>
        <position position="205"/>
    </location>
    <ligand>
        <name>Mn(2+)</name>
        <dbReference type="ChEBI" id="CHEBI:29035"/>
        <label>1</label>
    </ligand>
</feature>
<evidence type="ECO:0000313" key="15">
    <source>
        <dbReference type="Proteomes" id="UP000007721"/>
    </source>
</evidence>
<dbReference type="Gene3D" id="3.90.1860.10">
    <property type="entry name" value="tRNA-splicing ligase RtcB"/>
    <property type="match status" value="1"/>
</dbReference>
<comment type="catalytic activity">
    <reaction evidence="9">
        <text>a 3'-end 2',3'-cyclophospho-ribonucleotide-RNA + a 5'-end dephospho-ribonucleoside-RNA + GTP + H2O = a ribonucleotidyl-ribonucleotide-RNA + GMP + diphosphate + H(+)</text>
        <dbReference type="Rhea" id="RHEA:68080"/>
        <dbReference type="Rhea" id="RHEA-COMP:10464"/>
        <dbReference type="Rhea" id="RHEA-COMP:13936"/>
        <dbReference type="Rhea" id="RHEA-COMP:17355"/>
        <dbReference type="ChEBI" id="CHEBI:15377"/>
        <dbReference type="ChEBI" id="CHEBI:15378"/>
        <dbReference type="ChEBI" id="CHEBI:33019"/>
        <dbReference type="ChEBI" id="CHEBI:37565"/>
        <dbReference type="ChEBI" id="CHEBI:58115"/>
        <dbReference type="ChEBI" id="CHEBI:83064"/>
        <dbReference type="ChEBI" id="CHEBI:138284"/>
        <dbReference type="ChEBI" id="CHEBI:173118"/>
        <dbReference type="EC" id="6.5.1.8"/>
    </reaction>
</comment>
<feature type="binding site" evidence="11">
    <location>
        <position position="484"/>
    </location>
    <ligand>
        <name>GMP</name>
        <dbReference type="ChEBI" id="CHEBI:58115"/>
    </ligand>
</feature>
<dbReference type="eggNOG" id="COG1690">
    <property type="taxonomic scope" value="Bacteria"/>
</dbReference>
<dbReference type="GO" id="GO:0003972">
    <property type="term" value="F:RNA ligase (ATP) activity"/>
    <property type="evidence" value="ECO:0007669"/>
    <property type="project" value="TreeGrafter"/>
</dbReference>
<dbReference type="GO" id="GO:0170057">
    <property type="term" value="F:RNA ligase (GTP) activity"/>
    <property type="evidence" value="ECO:0007669"/>
    <property type="project" value="UniProtKB-EC"/>
</dbReference>
<accession>B9LZC2</accession>